<evidence type="ECO:0000256" key="1">
    <source>
        <dbReference type="SAM" id="MobiDB-lite"/>
    </source>
</evidence>
<gene>
    <name evidence="2" type="ORF">GSTENG00031984001</name>
</gene>
<proteinExistence type="predicted"/>
<accession>Q4RMK7</accession>
<evidence type="ECO:0000313" key="2">
    <source>
        <dbReference type="EMBL" id="CAG10375.1"/>
    </source>
</evidence>
<feature type="region of interest" description="Disordered" evidence="1">
    <location>
        <begin position="15"/>
        <end position="46"/>
    </location>
</feature>
<dbReference type="AlphaFoldDB" id="Q4RMK7"/>
<reference evidence="2" key="1">
    <citation type="journal article" date="2004" name="Nature">
        <title>Genome duplication in the teleost fish Tetraodon nigroviridis reveals the early vertebrate proto-karyotype.</title>
        <authorList>
            <person name="Jaillon O."/>
            <person name="Aury J.-M."/>
            <person name="Brunet F."/>
            <person name="Petit J.-L."/>
            <person name="Stange-Thomann N."/>
            <person name="Mauceli E."/>
            <person name="Bouneau L."/>
            <person name="Fischer C."/>
            <person name="Ozouf-Costaz C."/>
            <person name="Bernot A."/>
            <person name="Nicaud S."/>
            <person name="Jaffe D."/>
            <person name="Fisher S."/>
            <person name="Lutfalla G."/>
            <person name="Dossat C."/>
            <person name="Segurens B."/>
            <person name="Dasilva C."/>
            <person name="Salanoubat M."/>
            <person name="Levy M."/>
            <person name="Boudet N."/>
            <person name="Castellano S."/>
            <person name="Anthouard V."/>
            <person name="Jubin C."/>
            <person name="Castelli V."/>
            <person name="Katinka M."/>
            <person name="Vacherie B."/>
            <person name="Biemont C."/>
            <person name="Skalli Z."/>
            <person name="Cattolico L."/>
            <person name="Poulain J."/>
            <person name="De Berardinis V."/>
            <person name="Cruaud C."/>
            <person name="Duprat S."/>
            <person name="Brottier P."/>
            <person name="Coutanceau J.-P."/>
            <person name="Gouzy J."/>
            <person name="Parra G."/>
            <person name="Lardier G."/>
            <person name="Chapple C."/>
            <person name="McKernan K.J."/>
            <person name="McEwan P."/>
            <person name="Bosak S."/>
            <person name="Kellis M."/>
            <person name="Volff J.-N."/>
            <person name="Guigo R."/>
            <person name="Zody M.C."/>
            <person name="Mesirov J."/>
            <person name="Lindblad-Toh K."/>
            <person name="Birren B."/>
            <person name="Nusbaum C."/>
            <person name="Kahn D."/>
            <person name="Robinson-Rechavi M."/>
            <person name="Laudet V."/>
            <person name="Schachter V."/>
            <person name="Quetier F."/>
            <person name="Saurin W."/>
            <person name="Scarpelli C."/>
            <person name="Wincker P."/>
            <person name="Lander E.S."/>
            <person name="Weissenbach J."/>
            <person name="Roest Crollius H."/>
        </authorList>
    </citation>
    <scope>NUCLEOTIDE SEQUENCE [LARGE SCALE GENOMIC DNA]</scope>
</reference>
<dbReference type="KEGG" id="tng:GSTEN00031984G001"/>
<protein>
    <submittedName>
        <fullName evidence="2">(spotted green pufferfish) hypothetical protein</fullName>
    </submittedName>
</protein>
<sequence length="85" mass="9083">MRLSTFNSPSAIFALPRRNQLQPPPPGGAFYQRRPRRRSQLTTKPVRRPVTANTAASQTGTVLTVLGAAVVDGGKLLAFVKIGPG</sequence>
<dbReference type="OrthoDB" id="10589194at2759"/>
<comment type="caution">
    <text evidence="2">The sequence shown here is derived from an EMBL/GenBank/DDBJ whole genome shotgun (WGS) entry which is preliminary data.</text>
</comment>
<dbReference type="EMBL" id="CAAE01015019">
    <property type="protein sequence ID" value="CAG10375.1"/>
    <property type="molecule type" value="Genomic_DNA"/>
</dbReference>
<organism evidence="2">
    <name type="scientific">Tetraodon nigroviridis</name>
    <name type="common">Spotted green pufferfish</name>
    <name type="synonym">Chelonodon nigroviridis</name>
    <dbReference type="NCBI Taxonomy" id="99883"/>
    <lineage>
        <taxon>Eukaryota</taxon>
        <taxon>Metazoa</taxon>
        <taxon>Chordata</taxon>
        <taxon>Craniata</taxon>
        <taxon>Vertebrata</taxon>
        <taxon>Euteleostomi</taxon>
        <taxon>Actinopterygii</taxon>
        <taxon>Neopterygii</taxon>
        <taxon>Teleostei</taxon>
        <taxon>Neoteleostei</taxon>
        <taxon>Acanthomorphata</taxon>
        <taxon>Eupercaria</taxon>
        <taxon>Tetraodontiformes</taxon>
        <taxon>Tetradontoidea</taxon>
        <taxon>Tetraodontidae</taxon>
        <taxon>Tetraodon</taxon>
    </lineage>
</organism>
<name>Q4RMK7_TETNG</name>
<reference evidence="2" key="2">
    <citation type="submission" date="2004-02" db="EMBL/GenBank/DDBJ databases">
        <authorList>
            <consortium name="Genoscope"/>
            <consortium name="Whitehead Institute Centre for Genome Research"/>
        </authorList>
    </citation>
    <scope>NUCLEOTIDE SEQUENCE</scope>
</reference>